<evidence type="ECO:0000313" key="6">
    <source>
        <dbReference type="Proteomes" id="UP000503003"/>
    </source>
</evidence>
<sequence>MYRGPAVTLEQVLDNREVRAVRQREWVVTHSLPIVSFTINMPGSVKLNQISKIGFEVGQREIQLICIQAGCSIVSQAFINDCGCESITAVEGISPERLKRMMIELEDKHPLGRLFDIDVFNSQGLALSRDQLGFPRRHCFICGRDAKICARNRVHPLPALIDKLSEMIDEYH</sequence>
<organism evidence="5 6">
    <name type="scientific">Vibrio ziniensis</name>
    <dbReference type="NCBI Taxonomy" id="2711221"/>
    <lineage>
        <taxon>Bacteria</taxon>
        <taxon>Pseudomonadati</taxon>
        <taxon>Pseudomonadota</taxon>
        <taxon>Gammaproteobacteria</taxon>
        <taxon>Vibrionales</taxon>
        <taxon>Vibrionaceae</taxon>
        <taxon>Vibrio</taxon>
    </lineage>
</organism>
<dbReference type="Proteomes" id="UP000503003">
    <property type="component" value="Chromosome 1"/>
</dbReference>
<dbReference type="EMBL" id="CP049331">
    <property type="protein sequence ID" value="QIH42052.1"/>
    <property type="molecule type" value="Genomic_DNA"/>
</dbReference>
<name>A0A6G7CIX1_9VIBR</name>
<dbReference type="GO" id="GO:0051191">
    <property type="term" value="P:prosthetic group biosynthetic process"/>
    <property type="evidence" value="ECO:0007669"/>
    <property type="project" value="InterPro"/>
</dbReference>
<evidence type="ECO:0000256" key="4">
    <source>
        <dbReference type="ARBA" id="ARBA00048574"/>
    </source>
</evidence>
<dbReference type="RefSeq" id="WP_165311631.1">
    <property type="nucleotide sequence ID" value="NZ_CP049331.1"/>
</dbReference>
<proteinExistence type="predicted"/>
<keyword evidence="5" id="KW-0456">Lyase</keyword>
<gene>
    <name evidence="5" type="primary">citX</name>
    <name evidence="5" type="ORF">G5S32_08615</name>
</gene>
<dbReference type="InterPro" id="IPR005551">
    <property type="entry name" value="CitX"/>
</dbReference>
<dbReference type="GO" id="GO:0050519">
    <property type="term" value="F:holo-citrate lyase synthase activity"/>
    <property type="evidence" value="ECO:0007669"/>
    <property type="project" value="UniProtKB-EC"/>
</dbReference>
<dbReference type="NCBIfam" id="TIGR03124">
    <property type="entry name" value="citrate_citX"/>
    <property type="match status" value="1"/>
</dbReference>
<keyword evidence="3 5" id="KW-0548">Nucleotidyltransferase</keyword>
<dbReference type="AlphaFoldDB" id="A0A6G7CIX1"/>
<evidence type="ECO:0000313" key="5">
    <source>
        <dbReference type="EMBL" id="QIH42052.1"/>
    </source>
</evidence>
<comment type="catalytic activity">
    <reaction evidence="4">
        <text>apo-[citrate lyase ACP] + 2'-(5''-triphospho-alpha-D-ribosyl)-3'-dephospho-CoA = holo-[citrate lyase ACP] + diphosphate</text>
        <dbReference type="Rhea" id="RHEA:16333"/>
        <dbReference type="Rhea" id="RHEA-COMP:10157"/>
        <dbReference type="Rhea" id="RHEA-COMP:10158"/>
        <dbReference type="ChEBI" id="CHEBI:29999"/>
        <dbReference type="ChEBI" id="CHEBI:33019"/>
        <dbReference type="ChEBI" id="CHEBI:61378"/>
        <dbReference type="ChEBI" id="CHEBI:82683"/>
        <dbReference type="EC" id="2.7.7.61"/>
    </reaction>
</comment>
<dbReference type="EC" id="2.7.7.61" evidence="1"/>
<dbReference type="Pfam" id="PF03802">
    <property type="entry name" value="CitX"/>
    <property type="match status" value="1"/>
</dbReference>
<evidence type="ECO:0000256" key="3">
    <source>
        <dbReference type="ARBA" id="ARBA00022695"/>
    </source>
</evidence>
<keyword evidence="6" id="KW-1185">Reference proteome</keyword>
<dbReference type="GO" id="GO:0016829">
    <property type="term" value="F:lyase activity"/>
    <property type="evidence" value="ECO:0007669"/>
    <property type="project" value="UniProtKB-KW"/>
</dbReference>
<evidence type="ECO:0000256" key="1">
    <source>
        <dbReference type="ARBA" id="ARBA00012524"/>
    </source>
</evidence>
<evidence type="ECO:0000256" key="2">
    <source>
        <dbReference type="ARBA" id="ARBA00022679"/>
    </source>
</evidence>
<accession>A0A6G7CIX1</accession>
<keyword evidence="2 5" id="KW-0808">Transferase</keyword>
<protein>
    <recommendedName>
        <fullName evidence="1">citrate lyase holo-[acyl-carrier protein] synthase</fullName>
        <ecNumber evidence="1">2.7.7.61</ecNumber>
    </recommendedName>
</protein>
<dbReference type="KEGG" id="vzi:G5S32_08615"/>
<reference evidence="5 6" key="1">
    <citation type="submission" date="2020-02" db="EMBL/GenBank/DDBJ databases">
        <title>A complete genome of a marine bacterium Vibrio sp. ZWAL4003 isolated from the mangrove sediment with the ability to degrade polysaccharides.</title>
        <authorList>
            <person name="Wu J."/>
            <person name="Qu W."/>
            <person name="Zeng R."/>
        </authorList>
    </citation>
    <scope>NUCLEOTIDE SEQUENCE [LARGE SCALE GENOMIC DNA]</scope>
    <source>
        <strain evidence="5 6">ZWAL4003</strain>
    </source>
</reference>